<evidence type="ECO:0000256" key="2">
    <source>
        <dbReference type="ARBA" id="ARBA00023125"/>
    </source>
</evidence>
<evidence type="ECO:0000256" key="1">
    <source>
        <dbReference type="ARBA" id="ARBA00023015"/>
    </source>
</evidence>
<dbReference type="InterPro" id="IPR028082">
    <property type="entry name" value="Peripla_BP_I"/>
</dbReference>
<dbReference type="SUPFAM" id="SSF53822">
    <property type="entry name" value="Periplasmic binding protein-like I"/>
    <property type="match status" value="1"/>
</dbReference>
<evidence type="ECO:0000313" key="7">
    <source>
        <dbReference type="Proteomes" id="UP000294697"/>
    </source>
</evidence>
<proteinExistence type="predicted"/>
<dbReference type="PROSITE" id="PS50932">
    <property type="entry name" value="HTH_LACI_2"/>
    <property type="match status" value="1"/>
</dbReference>
<dbReference type="InterPro" id="IPR010982">
    <property type="entry name" value="Lambda_DNA-bd_dom_sf"/>
</dbReference>
<feature type="domain" description="HTH lacI-type" evidence="5">
    <location>
        <begin position="6"/>
        <end position="60"/>
    </location>
</feature>
<name>A0A4R7Z4W1_9FIRM</name>
<protein>
    <submittedName>
        <fullName evidence="6">DNA-binding LacI/PurR family transcriptional regulator</fullName>
    </submittedName>
</protein>
<dbReference type="RefSeq" id="WP_166668715.1">
    <property type="nucleotide sequence ID" value="NZ_QLME01000001.1"/>
</dbReference>
<dbReference type="SUPFAM" id="SSF47413">
    <property type="entry name" value="lambda repressor-like DNA-binding domains"/>
    <property type="match status" value="1"/>
</dbReference>
<evidence type="ECO:0000313" key="6">
    <source>
        <dbReference type="EMBL" id="TDW05418.1"/>
    </source>
</evidence>
<accession>A0A4R7Z4W1</accession>
<keyword evidence="1" id="KW-0805">Transcription regulation</keyword>
<keyword evidence="4" id="KW-0175">Coiled coil</keyword>
<sequence length="353" mass="40538">MEMKNITISDIAEDLNLSRSTIDRVINNRGSVAKETQKKVLDYIERINYKPNRAAKHLAKKTNYTIGISYFFPEGFAAEIKQGINKIYDELSHYGLNIILKEAHSAAEQMEQLKEMETEIDALMLAAWNQEGLLDFVEKLIKNGKKVATFNRDLAQSNRLFYFGCDYYQAGRLCGELMAGLAEEGSVAIIGDIEDKTGFKRIKGFKESIQNYGNYSVLEPQKITQNYDLDGELNQKAIKKIKAIIRNNQDLKAIYVVNQTLNAAAEALIQANMVGEIKLIGYDLFEESIELIEKKIVQAVICQEPFNQGYYPIKMLFENFADDRQLEKERYITKLEIVMKENLKYYQGYNYLI</sequence>
<dbReference type="GO" id="GO:0000976">
    <property type="term" value="F:transcription cis-regulatory region binding"/>
    <property type="evidence" value="ECO:0007669"/>
    <property type="project" value="TreeGrafter"/>
</dbReference>
<keyword evidence="3" id="KW-0804">Transcription</keyword>
<dbReference type="Pfam" id="PF13407">
    <property type="entry name" value="Peripla_BP_4"/>
    <property type="match status" value="1"/>
</dbReference>
<evidence type="ECO:0000256" key="3">
    <source>
        <dbReference type="ARBA" id="ARBA00023163"/>
    </source>
</evidence>
<dbReference type="SMART" id="SM00354">
    <property type="entry name" value="HTH_LACI"/>
    <property type="match status" value="1"/>
</dbReference>
<dbReference type="CDD" id="cd01392">
    <property type="entry name" value="HTH_LacI"/>
    <property type="match status" value="1"/>
</dbReference>
<comment type="caution">
    <text evidence="6">The sequence shown here is derived from an EMBL/GenBank/DDBJ whole genome shotgun (WGS) entry which is preliminary data.</text>
</comment>
<dbReference type="GO" id="GO:0003700">
    <property type="term" value="F:DNA-binding transcription factor activity"/>
    <property type="evidence" value="ECO:0007669"/>
    <property type="project" value="TreeGrafter"/>
</dbReference>
<dbReference type="EMBL" id="SODA01000007">
    <property type="protein sequence ID" value="TDW05418.1"/>
    <property type="molecule type" value="Genomic_DNA"/>
</dbReference>
<feature type="coiled-coil region" evidence="4">
    <location>
        <begin position="96"/>
        <end position="126"/>
    </location>
</feature>
<dbReference type="PANTHER" id="PTHR30146:SF144">
    <property type="entry name" value="LACI-FAMILY TRANSCRIPTION REGULATOR"/>
    <property type="match status" value="1"/>
</dbReference>
<dbReference type="InterPro" id="IPR025997">
    <property type="entry name" value="SBP_2_dom"/>
</dbReference>
<dbReference type="InterPro" id="IPR000843">
    <property type="entry name" value="HTH_LacI"/>
</dbReference>
<dbReference type="Pfam" id="PF00356">
    <property type="entry name" value="LacI"/>
    <property type="match status" value="1"/>
</dbReference>
<dbReference type="CDD" id="cd06307">
    <property type="entry name" value="PBP1_sugar_binding"/>
    <property type="match status" value="1"/>
</dbReference>
<dbReference type="AlphaFoldDB" id="A0A4R7Z4W1"/>
<dbReference type="Proteomes" id="UP000294697">
    <property type="component" value="Unassembled WGS sequence"/>
</dbReference>
<organism evidence="6 7">
    <name type="scientific">Halanaerobium saccharolyticum</name>
    <dbReference type="NCBI Taxonomy" id="43595"/>
    <lineage>
        <taxon>Bacteria</taxon>
        <taxon>Bacillati</taxon>
        <taxon>Bacillota</taxon>
        <taxon>Clostridia</taxon>
        <taxon>Halanaerobiales</taxon>
        <taxon>Halanaerobiaceae</taxon>
        <taxon>Halanaerobium</taxon>
    </lineage>
</organism>
<dbReference type="PANTHER" id="PTHR30146">
    <property type="entry name" value="LACI-RELATED TRANSCRIPTIONAL REPRESSOR"/>
    <property type="match status" value="1"/>
</dbReference>
<gene>
    <name evidence="6" type="ORF">C8C77_10729</name>
</gene>
<reference evidence="6 7" key="1">
    <citation type="submission" date="2019-03" db="EMBL/GenBank/DDBJ databases">
        <title>Subsurface microbial communities from deep shales in Ohio and West Virginia, USA.</title>
        <authorList>
            <person name="Wrighton K."/>
        </authorList>
    </citation>
    <scope>NUCLEOTIDE SEQUENCE [LARGE SCALE GENOMIC DNA]</scope>
    <source>
        <strain evidence="6 7">MSL9.2</strain>
    </source>
</reference>
<dbReference type="Gene3D" id="1.10.260.40">
    <property type="entry name" value="lambda repressor-like DNA-binding domains"/>
    <property type="match status" value="1"/>
</dbReference>
<keyword evidence="2 6" id="KW-0238">DNA-binding</keyword>
<evidence type="ECO:0000256" key="4">
    <source>
        <dbReference type="SAM" id="Coils"/>
    </source>
</evidence>
<evidence type="ECO:0000259" key="5">
    <source>
        <dbReference type="PROSITE" id="PS50932"/>
    </source>
</evidence>
<dbReference type="Gene3D" id="3.40.50.2300">
    <property type="match status" value="2"/>
</dbReference>